<dbReference type="Proteomes" id="UP000187283">
    <property type="component" value="Unassembled WGS sequence"/>
</dbReference>
<comment type="caution">
    <text evidence="1">The sequence shown here is derived from an EMBL/GenBank/DDBJ whole genome shotgun (WGS) entry which is preliminary data.</text>
</comment>
<feature type="non-terminal residue" evidence="1">
    <location>
        <position position="10"/>
    </location>
</feature>
<keyword evidence="2" id="KW-1185">Reference proteome</keyword>
<sequence length="10" mass="1170">MIRLNLNSPL</sequence>
<name>A0A1R1X061_9FUNG</name>
<organism evidence="1 2">
    <name type="scientific">Smittium culicis</name>
    <dbReference type="NCBI Taxonomy" id="133412"/>
    <lineage>
        <taxon>Eukaryota</taxon>
        <taxon>Fungi</taxon>
        <taxon>Fungi incertae sedis</taxon>
        <taxon>Zoopagomycota</taxon>
        <taxon>Kickxellomycotina</taxon>
        <taxon>Harpellomycetes</taxon>
        <taxon>Harpellales</taxon>
        <taxon>Legeriomycetaceae</taxon>
        <taxon>Smittium</taxon>
    </lineage>
</organism>
<accession>A0A1R1X061</accession>
<dbReference type="EMBL" id="LSSN01005906">
    <property type="protein sequence ID" value="OMJ08004.1"/>
    <property type="molecule type" value="Genomic_DNA"/>
</dbReference>
<reference evidence="1 2" key="1">
    <citation type="submission" date="2017-01" db="EMBL/GenBank/DDBJ databases">
        <authorList>
            <person name="Mah S.A."/>
            <person name="Swanson W.J."/>
            <person name="Moy G.W."/>
            <person name="Vacquier V.D."/>
        </authorList>
    </citation>
    <scope>NUCLEOTIDE SEQUENCE [LARGE SCALE GENOMIC DNA]</scope>
    <source>
        <strain evidence="1 2">GSMNP</strain>
    </source>
</reference>
<protein>
    <submittedName>
        <fullName evidence="1">Uncharacterized protein</fullName>
    </submittedName>
</protein>
<evidence type="ECO:0000313" key="1">
    <source>
        <dbReference type="EMBL" id="OMJ08004.1"/>
    </source>
</evidence>
<evidence type="ECO:0000313" key="2">
    <source>
        <dbReference type="Proteomes" id="UP000187283"/>
    </source>
</evidence>
<proteinExistence type="predicted"/>
<gene>
    <name evidence="1" type="ORF">AYI70_g11831</name>
</gene>